<keyword evidence="4" id="KW-1185">Reference proteome</keyword>
<dbReference type="Pfam" id="PF00903">
    <property type="entry name" value="Glyoxalase"/>
    <property type="match status" value="1"/>
</dbReference>
<dbReference type="GO" id="GO:0051213">
    <property type="term" value="F:dioxygenase activity"/>
    <property type="evidence" value="ECO:0007669"/>
    <property type="project" value="UniProtKB-KW"/>
</dbReference>
<dbReference type="CDD" id="cd06587">
    <property type="entry name" value="VOC"/>
    <property type="match status" value="1"/>
</dbReference>
<dbReference type="Gene3D" id="3.10.180.10">
    <property type="entry name" value="2,3-Dihydroxybiphenyl 1,2-Dioxygenase, domain 1"/>
    <property type="match status" value="1"/>
</dbReference>
<reference evidence="2 4" key="1">
    <citation type="submission" date="2019-07" db="EMBL/GenBank/DDBJ databases">
        <title>Whole genome shotgun sequence of Cellulomonas hominis NBRC 16055.</title>
        <authorList>
            <person name="Hosoyama A."/>
            <person name="Uohara A."/>
            <person name="Ohji S."/>
            <person name="Ichikawa N."/>
        </authorList>
    </citation>
    <scope>NUCLEOTIDE SEQUENCE [LARGE SCALE GENOMIC DNA]</scope>
    <source>
        <strain evidence="2 4">NBRC 16055</strain>
    </source>
</reference>
<accession>A0A511FAZ4</accession>
<organism evidence="2 4">
    <name type="scientific">Cellulomonas hominis</name>
    <dbReference type="NCBI Taxonomy" id="156981"/>
    <lineage>
        <taxon>Bacteria</taxon>
        <taxon>Bacillati</taxon>
        <taxon>Actinomycetota</taxon>
        <taxon>Actinomycetes</taxon>
        <taxon>Micrococcales</taxon>
        <taxon>Cellulomonadaceae</taxon>
        <taxon>Cellulomonas</taxon>
    </lineage>
</organism>
<keyword evidence="3" id="KW-0560">Oxidoreductase</keyword>
<dbReference type="RefSeq" id="WP_146834101.1">
    <property type="nucleotide sequence ID" value="NZ_BJVQ01000007.1"/>
</dbReference>
<gene>
    <name evidence="2" type="ORF">CHO01_08600</name>
    <name evidence="3" type="ORF">HNR08_000639</name>
</gene>
<proteinExistence type="predicted"/>
<keyword evidence="3" id="KW-0456">Lyase</keyword>
<dbReference type="EMBL" id="BJVQ01000007">
    <property type="protein sequence ID" value="GEL45744.1"/>
    <property type="molecule type" value="Genomic_DNA"/>
</dbReference>
<dbReference type="InterPro" id="IPR004360">
    <property type="entry name" value="Glyas_Fos-R_dOase_dom"/>
</dbReference>
<dbReference type="AlphaFoldDB" id="A0A511FAZ4"/>
<name>A0A511FAZ4_9CELL</name>
<dbReference type="InterPro" id="IPR037523">
    <property type="entry name" value="VOC_core"/>
</dbReference>
<comment type="caution">
    <text evidence="2">The sequence shown here is derived from an EMBL/GenBank/DDBJ whole genome shotgun (WGS) entry which is preliminary data.</text>
</comment>
<feature type="domain" description="VOC" evidence="1">
    <location>
        <begin position="2"/>
        <end position="131"/>
    </location>
</feature>
<dbReference type="GO" id="GO:0016829">
    <property type="term" value="F:lyase activity"/>
    <property type="evidence" value="ECO:0007669"/>
    <property type="project" value="UniProtKB-KW"/>
</dbReference>
<sequence>MLSDHTATPCLAVRDLARARRFYEDTLGFTEQELPGFGDDDEMGVFYGTKNGGLLVYPSSFAGTNKATSVSFQVDDGAFDQEVATLRGHGVEFQTFEIPSGTWDDGVLTDGPMRSVWFADPDGNILNLEAVRQTAMA</sequence>
<keyword evidence="3" id="KW-0223">Dioxygenase</keyword>
<reference evidence="3 5" key="2">
    <citation type="submission" date="2020-08" db="EMBL/GenBank/DDBJ databases">
        <title>Sequencing the genomes of 1000 actinobacteria strains.</title>
        <authorList>
            <person name="Klenk H.-P."/>
        </authorList>
    </citation>
    <scope>NUCLEOTIDE SEQUENCE [LARGE SCALE GENOMIC DNA]</scope>
    <source>
        <strain evidence="3 5">DSM 9581</strain>
    </source>
</reference>
<dbReference type="EMBL" id="JACHDN010000001">
    <property type="protein sequence ID" value="MBB5471903.1"/>
    <property type="molecule type" value="Genomic_DNA"/>
</dbReference>
<dbReference type="Proteomes" id="UP000564629">
    <property type="component" value="Unassembled WGS sequence"/>
</dbReference>
<evidence type="ECO:0000259" key="1">
    <source>
        <dbReference type="PROSITE" id="PS51819"/>
    </source>
</evidence>
<protein>
    <submittedName>
        <fullName evidence="3">Catechol 2,3-dioxygenase-like lactoylglutathione lyase family enzyme</fullName>
    </submittedName>
    <submittedName>
        <fullName evidence="2">Glyoxalase</fullName>
    </submittedName>
</protein>
<dbReference type="Proteomes" id="UP000321723">
    <property type="component" value="Unassembled WGS sequence"/>
</dbReference>
<dbReference type="PROSITE" id="PS51819">
    <property type="entry name" value="VOC"/>
    <property type="match status" value="1"/>
</dbReference>
<evidence type="ECO:0000313" key="4">
    <source>
        <dbReference type="Proteomes" id="UP000321723"/>
    </source>
</evidence>
<evidence type="ECO:0000313" key="2">
    <source>
        <dbReference type="EMBL" id="GEL45744.1"/>
    </source>
</evidence>
<dbReference type="OrthoDB" id="9804907at2"/>
<evidence type="ECO:0000313" key="5">
    <source>
        <dbReference type="Proteomes" id="UP000564629"/>
    </source>
</evidence>
<dbReference type="InterPro" id="IPR029068">
    <property type="entry name" value="Glyas_Bleomycin-R_OHBP_Dase"/>
</dbReference>
<evidence type="ECO:0000313" key="3">
    <source>
        <dbReference type="EMBL" id="MBB5471903.1"/>
    </source>
</evidence>
<dbReference type="SUPFAM" id="SSF54593">
    <property type="entry name" value="Glyoxalase/Bleomycin resistance protein/Dihydroxybiphenyl dioxygenase"/>
    <property type="match status" value="1"/>
</dbReference>